<dbReference type="InterPro" id="IPR051534">
    <property type="entry name" value="CBASS_pafABC_assoc_protein"/>
</dbReference>
<feature type="domain" description="HTH deoR-type" evidence="3">
    <location>
        <begin position="2"/>
        <end position="60"/>
    </location>
</feature>
<dbReference type="InterPro" id="IPR028349">
    <property type="entry name" value="PafC-like"/>
</dbReference>
<protein>
    <submittedName>
        <fullName evidence="4">YafY family transcriptional regulator</fullName>
    </submittedName>
</protein>
<keyword evidence="2" id="KW-0804">Transcription</keyword>
<dbReference type="InterPro" id="IPR036388">
    <property type="entry name" value="WH-like_DNA-bd_sf"/>
</dbReference>
<gene>
    <name evidence="4" type="ORF">NSA47_00540</name>
</gene>
<dbReference type="Pfam" id="PF25583">
    <property type="entry name" value="WCX"/>
    <property type="match status" value="1"/>
</dbReference>
<dbReference type="SMART" id="SM00420">
    <property type="entry name" value="HTH_DEOR"/>
    <property type="match status" value="1"/>
</dbReference>
<dbReference type="RefSeq" id="WP_257528882.1">
    <property type="nucleotide sequence ID" value="NZ_JANKAS010000001.1"/>
</dbReference>
<evidence type="ECO:0000259" key="3">
    <source>
        <dbReference type="PROSITE" id="PS51000"/>
    </source>
</evidence>
<dbReference type="PROSITE" id="PS52050">
    <property type="entry name" value="WYL"/>
    <property type="match status" value="1"/>
</dbReference>
<dbReference type="AlphaFoldDB" id="A0AAE3HC85"/>
<name>A0AAE3HC85_9FIRM</name>
<dbReference type="PANTHER" id="PTHR34580:SF1">
    <property type="entry name" value="PROTEIN PAFC"/>
    <property type="match status" value="1"/>
</dbReference>
<dbReference type="InterPro" id="IPR057727">
    <property type="entry name" value="WCX_dom"/>
</dbReference>
<dbReference type="PANTHER" id="PTHR34580">
    <property type="match status" value="1"/>
</dbReference>
<dbReference type="EMBL" id="JANKAS010000001">
    <property type="protein sequence ID" value="MCR1897477.1"/>
    <property type="molecule type" value="Genomic_DNA"/>
</dbReference>
<evidence type="ECO:0000256" key="2">
    <source>
        <dbReference type="ARBA" id="ARBA00023163"/>
    </source>
</evidence>
<sequence length="295" mass="34275">MKIDRLFEMIYLLMDKKKMTAVELAEHFEVSKRTILRDIDALSMAGIPVYTIRGKGGGISIMDSFVLNKAILSEDDKNQILFALQSLSVANTLDTKRILSKLKVLFGKTDTNWIEIDFSRWGNSDSDKHKLAILKNAILGKQAISFRYVSSYSEESERRVYPLKLVFKSKAWYLQGFCTTRQDYRTFRINRILNITETDESFAENNYTPPPIQTPQIPLDSLITLTLIFSPQIAYRVYDEFDESCIEKCDNGWLRVTAQIPEDNWLYGFLRSYREDVCIISPKHLKEKFEKENKT</sequence>
<evidence type="ECO:0000313" key="4">
    <source>
        <dbReference type="EMBL" id="MCR1897477.1"/>
    </source>
</evidence>
<dbReference type="Pfam" id="PF08279">
    <property type="entry name" value="HTH_11"/>
    <property type="match status" value="1"/>
</dbReference>
<dbReference type="InterPro" id="IPR026881">
    <property type="entry name" value="WYL_dom"/>
</dbReference>
<keyword evidence="1" id="KW-0805">Transcription regulation</keyword>
<dbReference type="InterPro" id="IPR001034">
    <property type="entry name" value="DeoR_HTH"/>
</dbReference>
<dbReference type="Proteomes" id="UP001205748">
    <property type="component" value="Unassembled WGS sequence"/>
</dbReference>
<evidence type="ECO:0000256" key="1">
    <source>
        <dbReference type="ARBA" id="ARBA00023015"/>
    </source>
</evidence>
<keyword evidence="5" id="KW-1185">Reference proteome</keyword>
<dbReference type="PIRSF" id="PIRSF016838">
    <property type="entry name" value="PafC"/>
    <property type="match status" value="1"/>
</dbReference>
<reference evidence="4" key="1">
    <citation type="submission" date="2022-07" db="EMBL/GenBank/DDBJ databases">
        <title>Enhanced cultured diversity of the mouse gut microbiota enables custom-made synthetic communities.</title>
        <authorList>
            <person name="Afrizal A."/>
        </authorList>
    </citation>
    <scope>NUCLEOTIDE SEQUENCE</scope>
    <source>
        <strain evidence="4">DSM 28593</strain>
    </source>
</reference>
<dbReference type="InterPro" id="IPR013196">
    <property type="entry name" value="HTH_11"/>
</dbReference>
<dbReference type="GO" id="GO:0003700">
    <property type="term" value="F:DNA-binding transcription factor activity"/>
    <property type="evidence" value="ECO:0007669"/>
    <property type="project" value="InterPro"/>
</dbReference>
<evidence type="ECO:0000313" key="5">
    <source>
        <dbReference type="Proteomes" id="UP001205748"/>
    </source>
</evidence>
<proteinExistence type="predicted"/>
<comment type="caution">
    <text evidence="4">The sequence shown here is derived from an EMBL/GenBank/DDBJ whole genome shotgun (WGS) entry which is preliminary data.</text>
</comment>
<organism evidence="4 5">
    <name type="scientific">Irregularibacter muris</name>
    <dbReference type="NCBI Taxonomy" id="1796619"/>
    <lineage>
        <taxon>Bacteria</taxon>
        <taxon>Bacillati</taxon>
        <taxon>Bacillota</taxon>
        <taxon>Clostridia</taxon>
        <taxon>Eubacteriales</taxon>
        <taxon>Eubacteriaceae</taxon>
        <taxon>Irregularibacter</taxon>
    </lineage>
</organism>
<dbReference type="InterPro" id="IPR036390">
    <property type="entry name" value="WH_DNA-bd_sf"/>
</dbReference>
<dbReference type="Pfam" id="PF13280">
    <property type="entry name" value="WYL"/>
    <property type="match status" value="1"/>
</dbReference>
<dbReference type="Gene3D" id="1.10.10.10">
    <property type="entry name" value="Winged helix-like DNA-binding domain superfamily/Winged helix DNA-binding domain"/>
    <property type="match status" value="1"/>
</dbReference>
<dbReference type="SUPFAM" id="SSF46785">
    <property type="entry name" value="Winged helix' DNA-binding domain"/>
    <property type="match status" value="1"/>
</dbReference>
<dbReference type="PROSITE" id="PS51000">
    <property type="entry name" value="HTH_DEOR_2"/>
    <property type="match status" value="1"/>
</dbReference>
<accession>A0AAE3HC85</accession>